<evidence type="ECO:0000256" key="4">
    <source>
        <dbReference type="ARBA" id="ARBA00023136"/>
    </source>
</evidence>
<dbReference type="InterPro" id="IPR036259">
    <property type="entry name" value="MFS_trans_sf"/>
</dbReference>
<reference evidence="7 8" key="1">
    <citation type="submission" date="2015-10" db="EMBL/GenBank/DDBJ databases">
        <title>Full genome of DAOMC 229536 Phialocephala scopiformis, a fungal endophyte of spruce producing the potent anti-insectan compound rugulosin.</title>
        <authorList>
            <consortium name="DOE Joint Genome Institute"/>
            <person name="Walker A.K."/>
            <person name="Frasz S.L."/>
            <person name="Seifert K.A."/>
            <person name="Miller J.D."/>
            <person name="Mondo S.J."/>
            <person name="Labutti K."/>
            <person name="Lipzen A."/>
            <person name="Dockter R."/>
            <person name="Kennedy M."/>
            <person name="Grigoriev I.V."/>
            <person name="Spatafora J.W."/>
        </authorList>
    </citation>
    <scope>NUCLEOTIDE SEQUENCE [LARGE SCALE GENOMIC DNA]</scope>
    <source>
        <strain evidence="7 8">CBS 120377</strain>
    </source>
</reference>
<keyword evidence="8" id="KW-1185">Reference proteome</keyword>
<gene>
    <name evidence="7" type="ORF">LY89DRAFT_758307</name>
</gene>
<protein>
    <submittedName>
        <fullName evidence="7">MFS general substrate transporter</fullName>
    </submittedName>
</protein>
<dbReference type="PANTHER" id="PTHR23501:SF109">
    <property type="entry name" value="MAJOR FACILITATOR SUPERFAMILY (MFS) PROFILE DOMAIN-CONTAINING PROTEIN-RELATED"/>
    <property type="match status" value="1"/>
</dbReference>
<feature type="transmembrane region" description="Helical" evidence="5">
    <location>
        <begin position="367"/>
        <end position="388"/>
    </location>
</feature>
<name>A0A194WUH6_MOLSC</name>
<feature type="transmembrane region" description="Helical" evidence="5">
    <location>
        <begin position="128"/>
        <end position="153"/>
    </location>
</feature>
<evidence type="ECO:0000256" key="2">
    <source>
        <dbReference type="ARBA" id="ARBA00022692"/>
    </source>
</evidence>
<feature type="transmembrane region" description="Helical" evidence="5">
    <location>
        <begin position="325"/>
        <end position="355"/>
    </location>
</feature>
<dbReference type="PROSITE" id="PS00216">
    <property type="entry name" value="SUGAR_TRANSPORT_1"/>
    <property type="match status" value="1"/>
</dbReference>
<dbReference type="RefSeq" id="XP_018065965.1">
    <property type="nucleotide sequence ID" value="XM_018221434.1"/>
</dbReference>
<dbReference type="PANTHER" id="PTHR23501">
    <property type="entry name" value="MAJOR FACILITATOR SUPERFAMILY"/>
    <property type="match status" value="1"/>
</dbReference>
<keyword evidence="4 5" id="KW-0472">Membrane</keyword>
<dbReference type="Gene3D" id="1.20.1250.20">
    <property type="entry name" value="MFS general substrate transporter like domains"/>
    <property type="match status" value="1"/>
</dbReference>
<feature type="transmembrane region" description="Helical" evidence="5">
    <location>
        <begin position="102"/>
        <end position="122"/>
    </location>
</feature>
<feature type="transmembrane region" description="Helical" evidence="5">
    <location>
        <begin position="291"/>
        <end position="313"/>
    </location>
</feature>
<evidence type="ECO:0000313" key="7">
    <source>
        <dbReference type="EMBL" id="KUJ11610.1"/>
    </source>
</evidence>
<dbReference type="InParanoid" id="A0A194WUH6"/>
<organism evidence="7 8">
    <name type="scientific">Mollisia scopiformis</name>
    <name type="common">Conifer needle endophyte fungus</name>
    <name type="synonym">Phialocephala scopiformis</name>
    <dbReference type="NCBI Taxonomy" id="149040"/>
    <lineage>
        <taxon>Eukaryota</taxon>
        <taxon>Fungi</taxon>
        <taxon>Dikarya</taxon>
        <taxon>Ascomycota</taxon>
        <taxon>Pezizomycotina</taxon>
        <taxon>Leotiomycetes</taxon>
        <taxon>Helotiales</taxon>
        <taxon>Mollisiaceae</taxon>
        <taxon>Mollisia</taxon>
    </lineage>
</organism>
<keyword evidence="2 5" id="KW-0812">Transmembrane</keyword>
<feature type="transmembrane region" description="Helical" evidence="5">
    <location>
        <begin position="34"/>
        <end position="57"/>
    </location>
</feature>
<dbReference type="Proteomes" id="UP000070700">
    <property type="component" value="Unassembled WGS sequence"/>
</dbReference>
<dbReference type="PROSITE" id="PS50850">
    <property type="entry name" value="MFS"/>
    <property type="match status" value="1"/>
</dbReference>
<proteinExistence type="predicted"/>
<feature type="transmembrane region" description="Helical" evidence="5">
    <location>
        <begin position="69"/>
        <end position="90"/>
    </location>
</feature>
<feature type="transmembrane region" description="Helical" evidence="5">
    <location>
        <begin position="493"/>
        <end position="512"/>
    </location>
</feature>
<dbReference type="GO" id="GO:0022857">
    <property type="term" value="F:transmembrane transporter activity"/>
    <property type="evidence" value="ECO:0007669"/>
    <property type="project" value="InterPro"/>
</dbReference>
<evidence type="ECO:0000256" key="1">
    <source>
        <dbReference type="ARBA" id="ARBA00004141"/>
    </source>
</evidence>
<comment type="subcellular location">
    <subcellularLocation>
        <location evidence="1">Membrane</location>
        <topology evidence="1">Multi-pass membrane protein</topology>
    </subcellularLocation>
</comment>
<dbReference type="EMBL" id="KQ947426">
    <property type="protein sequence ID" value="KUJ11610.1"/>
    <property type="molecule type" value="Genomic_DNA"/>
</dbReference>
<feature type="transmembrane region" description="Helical" evidence="5">
    <location>
        <begin position="260"/>
        <end position="279"/>
    </location>
</feature>
<evidence type="ECO:0000313" key="8">
    <source>
        <dbReference type="Proteomes" id="UP000070700"/>
    </source>
</evidence>
<feature type="transmembrane region" description="Helical" evidence="5">
    <location>
        <begin position="160"/>
        <end position="181"/>
    </location>
</feature>
<keyword evidence="3 5" id="KW-1133">Transmembrane helix</keyword>
<dbReference type="GO" id="GO:0005886">
    <property type="term" value="C:plasma membrane"/>
    <property type="evidence" value="ECO:0007669"/>
    <property type="project" value="TreeGrafter"/>
</dbReference>
<dbReference type="KEGG" id="psco:LY89DRAFT_758307"/>
<evidence type="ECO:0000259" key="6">
    <source>
        <dbReference type="PROSITE" id="PS50850"/>
    </source>
</evidence>
<dbReference type="OrthoDB" id="4139357at2759"/>
<dbReference type="GeneID" id="28831160"/>
<dbReference type="InterPro" id="IPR005829">
    <property type="entry name" value="Sugar_transporter_CS"/>
</dbReference>
<dbReference type="SUPFAM" id="SSF103473">
    <property type="entry name" value="MFS general substrate transporter"/>
    <property type="match status" value="1"/>
</dbReference>
<evidence type="ECO:0000256" key="5">
    <source>
        <dbReference type="SAM" id="Phobius"/>
    </source>
</evidence>
<feature type="transmembrane region" description="Helical" evidence="5">
    <location>
        <begin position="187"/>
        <end position="209"/>
    </location>
</feature>
<sequence>MLFTLNSPTKHQSLIQNTSKQLLRIPQEQLDPRIFIMTVLGCSFALAGSQIIPLLYLTLGTTIARDLNAANLLIWLLTAGIVAQGSLAPFVGPLADLFGRKIIFLVGLACSMLAGILCAATPNAAGFLAGQVLFGFGGVIQELLAISVVAEIVPTAKRSLYAALILMSIIPWAPGTMYGNFIAEASWRWIGCTLSIWHAITFVILAWFYRPPPRVNALGLTKREMLGRIDWIGGFLIITGMLFFLIGLNWGDQQYAWKNAHVISFLVVGGVLIVGFGFWEWRMIHAPRPFFCLMFVIFAAGINYIGVVVFWPIESISINTLPIGLGILGGAILVAFIMTFFCVMQTVAAACLVLVNPSRISTAFAPIILSLIGTGGVLIPNQVIITVITPDDLIASVTALTVGLRAQAQVLGLSIFYNRFVHQVTAKAYKTIVPALLIAGVYDITTITDFITSLTAVPFKQLYTEIPGFVTSQANYELGAKAVVTCFSEAIKLIWYITIPFGVSACIVAMCMGDVSRFMDQHVAVVLH</sequence>
<dbReference type="Pfam" id="PF07690">
    <property type="entry name" value="MFS_1"/>
    <property type="match status" value="1"/>
</dbReference>
<dbReference type="InterPro" id="IPR011701">
    <property type="entry name" value="MFS"/>
</dbReference>
<accession>A0A194WUH6</accession>
<dbReference type="AlphaFoldDB" id="A0A194WUH6"/>
<feature type="transmembrane region" description="Helical" evidence="5">
    <location>
        <begin position="229"/>
        <end position="248"/>
    </location>
</feature>
<feature type="domain" description="Major facilitator superfamily (MFS) profile" evidence="6">
    <location>
        <begin position="34"/>
        <end position="457"/>
    </location>
</feature>
<evidence type="ECO:0000256" key="3">
    <source>
        <dbReference type="ARBA" id="ARBA00022989"/>
    </source>
</evidence>
<dbReference type="InterPro" id="IPR020846">
    <property type="entry name" value="MFS_dom"/>
</dbReference>